<keyword evidence="1" id="KW-0408">Iron</keyword>
<proteinExistence type="inferred from homology"/>
<organism evidence="2">
    <name type="scientific">marine metagenome</name>
    <dbReference type="NCBI Taxonomy" id="408172"/>
    <lineage>
        <taxon>unclassified sequences</taxon>
        <taxon>metagenomes</taxon>
        <taxon>ecological metagenomes</taxon>
    </lineage>
</organism>
<dbReference type="Pfam" id="PF04362">
    <property type="entry name" value="Iron_traffic"/>
    <property type="match status" value="1"/>
</dbReference>
<dbReference type="PANTHER" id="PTHR36965">
    <property type="entry name" value="FE(2+)-TRAFFICKING PROTEIN-RELATED"/>
    <property type="match status" value="1"/>
</dbReference>
<dbReference type="GO" id="GO:0005506">
    <property type="term" value="F:iron ion binding"/>
    <property type="evidence" value="ECO:0007669"/>
    <property type="project" value="InterPro"/>
</dbReference>
<dbReference type="InterPro" id="IPR007457">
    <property type="entry name" value="Fe_traffick_prot_YggX"/>
</dbReference>
<protein>
    <recommendedName>
        <fullName evidence="3">Fe(2+)-trafficking protein</fullName>
    </recommendedName>
</protein>
<reference evidence="2" key="1">
    <citation type="submission" date="2018-05" db="EMBL/GenBank/DDBJ databases">
        <authorList>
            <person name="Lanie J.A."/>
            <person name="Ng W.-L."/>
            <person name="Kazmierczak K.M."/>
            <person name="Andrzejewski T.M."/>
            <person name="Davidsen T.M."/>
            <person name="Wayne K.J."/>
            <person name="Tettelin H."/>
            <person name="Glass J.I."/>
            <person name="Rusch D."/>
            <person name="Podicherti R."/>
            <person name="Tsui H.-C.T."/>
            <person name="Winkler M.E."/>
        </authorList>
    </citation>
    <scope>NUCLEOTIDE SEQUENCE</scope>
</reference>
<evidence type="ECO:0000256" key="1">
    <source>
        <dbReference type="ARBA" id="ARBA00023004"/>
    </source>
</evidence>
<dbReference type="SUPFAM" id="SSF111148">
    <property type="entry name" value="YggX-like"/>
    <property type="match status" value="1"/>
</dbReference>
<sequence>MTRQVFCDYFQKELEGLDRPPYPGEIGQRIYNSVSKQAWQMWIEHQTMLINENKLSMVNPESRKYLQEEMIKFFFGEGSQKPKEYVPLD</sequence>
<name>A0A382S2S0_9ZZZZ</name>
<dbReference type="GO" id="GO:0034599">
    <property type="term" value="P:cellular response to oxidative stress"/>
    <property type="evidence" value="ECO:0007669"/>
    <property type="project" value="TreeGrafter"/>
</dbReference>
<dbReference type="HAMAP" id="MF_00686">
    <property type="entry name" value="Fe_traffic_YggX"/>
    <property type="match status" value="1"/>
</dbReference>
<evidence type="ECO:0000313" key="2">
    <source>
        <dbReference type="EMBL" id="SVD04153.1"/>
    </source>
</evidence>
<evidence type="ECO:0008006" key="3">
    <source>
        <dbReference type="Google" id="ProtNLM"/>
    </source>
</evidence>
<dbReference type="PANTHER" id="PTHR36965:SF1">
    <property type="entry name" value="FE(2+)-TRAFFICKING PROTEIN-RELATED"/>
    <property type="match status" value="1"/>
</dbReference>
<gene>
    <name evidence="2" type="ORF">METZ01_LOCUS357007</name>
</gene>
<dbReference type="AlphaFoldDB" id="A0A382S2S0"/>
<dbReference type="FunFam" id="1.10.3880.10:FF:000001">
    <property type="entry name" value="Probable Fe(2+)-trafficking protein"/>
    <property type="match status" value="1"/>
</dbReference>
<dbReference type="Gene3D" id="1.10.3880.10">
    <property type="entry name" value="Fe(II) trafficking protein YggX"/>
    <property type="match status" value="1"/>
</dbReference>
<accession>A0A382S2S0</accession>
<dbReference type="NCBIfam" id="NF003817">
    <property type="entry name" value="PRK05408.1"/>
    <property type="match status" value="1"/>
</dbReference>
<dbReference type="PIRSF" id="PIRSF029827">
    <property type="entry name" value="Fe_traffic_YggX"/>
    <property type="match status" value="1"/>
</dbReference>
<dbReference type="EMBL" id="UINC01125969">
    <property type="protein sequence ID" value="SVD04153.1"/>
    <property type="molecule type" value="Genomic_DNA"/>
</dbReference>
<dbReference type="GO" id="GO:0005829">
    <property type="term" value="C:cytosol"/>
    <property type="evidence" value="ECO:0007669"/>
    <property type="project" value="TreeGrafter"/>
</dbReference>
<dbReference type="InterPro" id="IPR036766">
    <property type="entry name" value="Fe_traffick_prot_YggX_sf"/>
</dbReference>